<keyword evidence="3 7" id="KW-0689">Ribosomal protein</keyword>
<keyword evidence="4" id="KW-0496">Mitochondrion</keyword>
<dbReference type="AlphaFoldDB" id="A0A8S9UWJ3"/>
<organism evidence="7 8">
    <name type="scientific">Phytophthora infestans</name>
    <name type="common">Potato late blight agent</name>
    <name type="synonym">Botrytis infestans</name>
    <dbReference type="NCBI Taxonomy" id="4787"/>
    <lineage>
        <taxon>Eukaryota</taxon>
        <taxon>Sar</taxon>
        <taxon>Stramenopiles</taxon>
        <taxon>Oomycota</taxon>
        <taxon>Peronosporomycetes</taxon>
        <taxon>Peronosporales</taxon>
        <taxon>Peronosporaceae</taxon>
        <taxon>Phytophthora</taxon>
    </lineage>
</organism>
<proteinExistence type="inferred from homology"/>
<evidence type="ECO:0000256" key="4">
    <source>
        <dbReference type="ARBA" id="ARBA00023128"/>
    </source>
</evidence>
<accession>A0A8S9UWJ3</accession>
<evidence type="ECO:0000256" key="2">
    <source>
        <dbReference type="ARBA" id="ARBA00009254"/>
    </source>
</evidence>
<evidence type="ECO:0000256" key="5">
    <source>
        <dbReference type="ARBA" id="ARBA00023274"/>
    </source>
</evidence>
<evidence type="ECO:0000313" key="7">
    <source>
        <dbReference type="EMBL" id="KAF4142498.1"/>
    </source>
</evidence>
<evidence type="ECO:0000313" key="8">
    <source>
        <dbReference type="Proteomes" id="UP000704712"/>
    </source>
</evidence>
<dbReference type="InterPro" id="IPR038340">
    <property type="entry name" value="MRP-L47_sf"/>
</dbReference>
<gene>
    <name evidence="7" type="ORF">GN958_ATG08307</name>
</gene>
<reference evidence="7" key="1">
    <citation type="submission" date="2020-03" db="EMBL/GenBank/DDBJ databases">
        <title>Hybrid Assembly of Korean Phytophthora infestans isolates.</title>
        <authorList>
            <person name="Prokchorchik M."/>
            <person name="Lee Y."/>
            <person name="Seo J."/>
            <person name="Cho J.-H."/>
            <person name="Park Y.-E."/>
            <person name="Jang D.-C."/>
            <person name="Im J.-S."/>
            <person name="Choi J.-G."/>
            <person name="Park H.-J."/>
            <person name="Lee G.-B."/>
            <person name="Lee Y.-G."/>
            <person name="Hong S.-Y."/>
            <person name="Cho K."/>
            <person name="Sohn K.H."/>
        </authorList>
    </citation>
    <scope>NUCLEOTIDE SEQUENCE</scope>
    <source>
        <strain evidence="7">KR_2_A2</strain>
    </source>
</reference>
<dbReference type="InterPro" id="IPR036049">
    <property type="entry name" value="Ribosomal_uL29_sf"/>
</dbReference>
<evidence type="ECO:0000256" key="3">
    <source>
        <dbReference type="ARBA" id="ARBA00022980"/>
    </source>
</evidence>
<evidence type="ECO:0000256" key="1">
    <source>
        <dbReference type="ARBA" id="ARBA00004173"/>
    </source>
</evidence>
<dbReference type="PANTHER" id="PTHR21183:SF18">
    <property type="entry name" value="LARGE RIBOSOMAL SUBUNIT PROTEIN UL29M"/>
    <property type="match status" value="1"/>
</dbReference>
<dbReference type="GO" id="GO:0005762">
    <property type="term" value="C:mitochondrial large ribosomal subunit"/>
    <property type="evidence" value="ECO:0007669"/>
    <property type="project" value="TreeGrafter"/>
</dbReference>
<dbReference type="GO" id="GO:0032543">
    <property type="term" value="P:mitochondrial translation"/>
    <property type="evidence" value="ECO:0007669"/>
    <property type="project" value="TreeGrafter"/>
</dbReference>
<dbReference type="EMBL" id="JAACNO010001187">
    <property type="protein sequence ID" value="KAF4142498.1"/>
    <property type="molecule type" value="Genomic_DNA"/>
</dbReference>
<dbReference type="Proteomes" id="UP000704712">
    <property type="component" value="Unassembled WGS sequence"/>
</dbReference>
<comment type="caution">
    <text evidence="7">The sequence shown here is derived from an EMBL/GenBank/DDBJ whole genome shotgun (WGS) entry which is preliminary data.</text>
</comment>
<dbReference type="Gene3D" id="6.10.330.20">
    <property type="match status" value="1"/>
</dbReference>
<name>A0A8S9UWJ3_PHYIN</name>
<sequence length="74" mass="8691">MDPILDKILEEQKTQRTERNALLTELQQCRVKNLTMPNPSRRTKVKKSMARIKLVLHERSDIYKSNQAKKAAEQ</sequence>
<dbReference type="InterPro" id="IPR010729">
    <property type="entry name" value="Ribosomal_uL29_mit"/>
</dbReference>
<dbReference type="PANTHER" id="PTHR21183">
    <property type="entry name" value="RIBOSOMAL PROTEIN L47, MITOCHONDRIAL-RELATED"/>
    <property type="match status" value="1"/>
</dbReference>
<dbReference type="Pfam" id="PF06984">
    <property type="entry name" value="MRP-L47"/>
    <property type="match status" value="1"/>
</dbReference>
<dbReference type="SUPFAM" id="SSF46561">
    <property type="entry name" value="Ribosomal protein L29 (L29p)"/>
    <property type="match status" value="1"/>
</dbReference>
<protein>
    <recommendedName>
        <fullName evidence="6">Large ribosomal subunit protein uL29m</fullName>
    </recommendedName>
</protein>
<keyword evidence="5" id="KW-0687">Ribonucleoprotein</keyword>
<comment type="subcellular location">
    <subcellularLocation>
        <location evidence="1">Mitochondrion</location>
    </subcellularLocation>
</comment>
<dbReference type="GO" id="GO:0003735">
    <property type="term" value="F:structural constituent of ribosome"/>
    <property type="evidence" value="ECO:0007669"/>
    <property type="project" value="InterPro"/>
</dbReference>
<comment type="similarity">
    <text evidence="2">Belongs to the universal ribosomal protein uL29 family.</text>
</comment>
<evidence type="ECO:0000256" key="6">
    <source>
        <dbReference type="ARBA" id="ARBA00035289"/>
    </source>
</evidence>